<dbReference type="PANTHER" id="PTHR43133:SF63">
    <property type="entry name" value="RNA POLYMERASE SIGMA FACTOR FECI-RELATED"/>
    <property type="match status" value="1"/>
</dbReference>
<dbReference type="InterPro" id="IPR014284">
    <property type="entry name" value="RNA_pol_sigma-70_dom"/>
</dbReference>
<dbReference type="InterPro" id="IPR039425">
    <property type="entry name" value="RNA_pol_sigma-70-like"/>
</dbReference>
<feature type="domain" description="RNA polymerase sigma factor 70 region 4 type 2" evidence="6">
    <location>
        <begin position="106"/>
        <end position="157"/>
    </location>
</feature>
<dbReference type="InterPro" id="IPR013325">
    <property type="entry name" value="RNA_pol_sigma_r2"/>
</dbReference>
<keyword evidence="4" id="KW-0804">Transcription</keyword>
<dbReference type="CDD" id="cd06171">
    <property type="entry name" value="Sigma70_r4"/>
    <property type="match status" value="1"/>
</dbReference>
<dbReference type="Gene3D" id="1.10.10.10">
    <property type="entry name" value="Winged helix-like DNA-binding domain superfamily/Winged helix DNA-binding domain"/>
    <property type="match status" value="1"/>
</dbReference>
<accession>A0A1I1LVH2</accession>
<feature type="domain" description="RNA polymerase sigma-70 region 2" evidence="5">
    <location>
        <begin position="9"/>
        <end position="73"/>
    </location>
</feature>
<dbReference type="STRING" id="402385.SAMN05421848_2524"/>
<dbReference type="GO" id="GO:0006352">
    <property type="term" value="P:DNA-templated transcription initiation"/>
    <property type="evidence" value="ECO:0007669"/>
    <property type="project" value="InterPro"/>
</dbReference>
<evidence type="ECO:0000313" key="8">
    <source>
        <dbReference type="Proteomes" id="UP000199046"/>
    </source>
</evidence>
<sequence length="171" mass="19783">MHAATIDSLYREYHQQLMSFLKRQLPCHEQAADICHEVYLRLIRASDTPALDNPRAYLFRIARNLLTDHHRRYANHLIAIESFTPMLVCPRACPETELCKQQCVHRLSEALSTLPTRQRQALIWHRMEGLTQREIGERLGVSERMAGRYIAQAMTACQTELNAIELSNEPS</sequence>
<name>A0A1I1LVH2_9GAMM</name>
<reference evidence="8" key="1">
    <citation type="submission" date="2016-10" db="EMBL/GenBank/DDBJ databases">
        <authorList>
            <person name="Varghese N."/>
            <person name="Submissions S."/>
        </authorList>
    </citation>
    <scope>NUCLEOTIDE SEQUENCE [LARGE SCALE GENOMIC DNA]</scope>
    <source>
        <strain evidence="8">DSM 23439</strain>
    </source>
</reference>
<gene>
    <name evidence="7" type="ORF">SAMN05421848_2524</name>
</gene>
<dbReference type="Proteomes" id="UP000199046">
    <property type="component" value="Unassembled WGS sequence"/>
</dbReference>
<evidence type="ECO:0000256" key="1">
    <source>
        <dbReference type="ARBA" id="ARBA00010641"/>
    </source>
</evidence>
<protein>
    <submittedName>
        <fullName evidence="7">RNA polymerase sigma-70 factor, ECF subfamily</fullName>
    </submittedName>
</protein>
<proteinExistence type="inferred from homology"/>
<evidence type="ECO:0000259" key="6">
    <source>
        <dbReference type="Pfam" id="PF08281"/>
    </source>
</evidence>
<dbReference type="NCBIfam" id="TIGR02937">
    <property type="entry name" value="sigma70-ECF"/>
    <property type="match status" value="1"/>
</dbReference>
<dbReference type="RefSeq" id="WP_090134594.1">
    <property type="nucleotide sequence ID" value="NZ_FOLY01000005.1"/>
</dbReference>
<organism evidence="7 8">
    <name type="scientific">Kushneria avicenniae</name>
    <dbReference type="NCBI Taxonomy" id="402385"/>
    <lineage>
        <taxon>Bacteria</taxon>
        <taxon>Pseudomonadati</taxon>
        <taxon>Pseudomonadota</taxon>
        <taxon>Gammaproteobacteria</taxon>
        <taxon>Oceanospirillales</taxon>
        <taxon>Halomonadaceae</taxon>
        <taxon>Kushneria</taxon>
    </lineage>
</organism>
<dbReference type="Gene3D" id="1.10.1740.10">
    <property type="match status" value="1"/>
</dbReference>
<keyword evidence="3" id="KW-0731">Sigma factor</keyword>
<dbReference type="GO" id="GO:0016987">
    <property type="term" value="F:sigma factor activity"/>
    <property type="evidence" value="ECO:0007669"/>
    <property type="project" value="UniProtKB-KW"/>
</dbReference>
<dbReference type="InterPro" id="IPR007627">
    <property type="entry name" value="RNA_pol_sigma70_r2"/>
</dbReference>
<evidence type="ECO:0000256" key="4">
    <source>
        <dbReference type="ARBA" id="ARBA00023163"/>
    </source>
</evidence>
<dbReference type="InterPro" id="IPR013249">
    <property type="entry name" value="RNA_pol_sigma70_r4_t2"/>
</dbReference>
<dbReference type="PANTHER" id="PTHR43133">
    <property type="entry name" value="RNA POLYMERASE ECF-TYPE SIGMA FACTO"/>
    <property type="match status" value="1"/>
</dbReference>
<comment type="similarity">
    <text evidence="1">Belongs to the sigma-70 factor family. ECF subfamily.</text>
</comment>
<dbReference type="GO" id="GO:0003677">
    <property type="term" value="F:DNA binding"/>
    <property type="evidence" value="ECO:0007669"/>
    <property type="project" value="InterPro"/>
</dbReference>
<evidence type="ECO:0000313" key="7">
    <source>
        <dbReference type="EMBL" id="SFC73470.1"/>
    </source>
</evidence>
<dbReference type="EMBL" id="FOLY01000005">
    <property type="protein sequence ID" value="SFC73470.1"/>
    <property type="molecule type" value="Genomic_DNA"/>
</dbReference>
<keyword evidence="2" id="KW-0805">Transcription regulation</keyword>
<evidence type="ECO:0000256" key="2">
    <source>
        <dbReference type="ARBA" id="ARBA00023015"/>
    </source>
</evidence>
<dbReference type="AlphaFoldDB" id="A0A1I1LVH2"/>
<dbReference type="Pfam" id="PF08281">
    <property type="entry name" value="Sigma70_r4_2"/>
    <property type="match status" value="1"/>
</dbReference>
<dbReference type="SUPFAM" id="SSF88659">
    <property type="entry name" value="Sigma3 and sigma4 domains of RNA polymerase sigma factors"/>
    <property type="match status" value="1"/>
</dbReference>
<dbReference type="Pfam" id="PF04542">
    <property type="entry name" value="Sigma70_r2"/>
    <property type="match status" value="1"/>
</dbReference>
<dbReference type="OrthoDB" id="9797134at2"/>
<keyword evidence="8" id="KW-1185">Reference proteome</keyword>
<dbReference type="SUPFAM" id="SSF88946">
    <property type="entry name" value="Sigma2 domain of RNA polymerase sigma factors"/>
    <property type="match status" value="1"/>
</dbReference>
<dbReference type="InterPro" id="IPR013324">
    <property type="entry name" value="RNA_pol_sigma_r3/r4-like"/>
</dbReference>
<evidence type="ECO:0000256" key="3">
    <source>
        <dbReference type="ARBA" id="ARBA00023082"/>
    </source>
</evidence>
<evidence type="ECO:0000259" key="5">
    <source>
        <dbReference type="Pfam" id="PF04542"/>
    </source>
</evidence>
<dbReference type="InterPro" id="IPR036388">
    <property type="entry name" value="WH-like_DNA-bd_sf"/>
</dbReference>